<feature type="transmembrane region" description="Helical" evidence="6">
    <location>
        <begin position="658"/>
        <end position="677"/>
    </location>
</feature>
<feature type="region of interest" description="Disordered" evidence="5">
    <location>
        <begin position="921"/>
        <end position="953"/>
    </location>
</feature>
<evidence type="ECO:0000256" key="6">
    <source>
        <dbReference type="SAM" id="Phobius"/>
    </source>
</evidence>
<feature type="transmembrane region" description="Helical" evidence="6">
    <location>
        <begin position="37"/>
        <end position="55"/>
    </location>
</feature>
<dbReference type="PANTHER" id="PTHR47804:SF3">
    <property type="entry name" value="PROTEIN BRE4"/>
    <property type="match status" value="1"/>
</dbReference>
<feature type="transmembrane region" description="Helical" evidence="6">
    <location>
        <begin position="6"/>
        <end position="25"/>
    </location>
</feature>
<dbReference type="Pfam" id="PF13515">
    <property type="entry name" value="FUSC_2"/>
    <property type="match status" value="1"/>
</dbReference>
<dbReference type="EMBL" id="JAKWFO010000008">
    <property type="protein sequence ID" value="KAI9633593.1"/>
    <property type="molecule type" value="Genomic_DNA"/>
</dbReference>
<keyword evidence="4 6" id="KW-0472">Membrane</keyword>
<evidence type="ECO:0000256" key="3">
    <source>
        <dbReference type="ARBA" id="ARBA00022989"/>
    </source>
</evidence>
<organism evidence="8 9">
    <name type="scientific">Dioszegia hungarica</name>
    <dbReference type="NCBI Taxonomy" id="4972"/>
    <lineage>
        <taxon>Eukaryota</taxon>
        <taxon>Fungi</taxon>
        <taxon>Dikarya</taxon>
        <taxon>Basidiomycota</taxon>
        <taxon>Agaricomycotina</taxon>
        <taxon>Tremellomycetes</taxon>
        <taxon>Tremellales</taxon>
        <taxon>Bulleribasidiaceae</taxon>
        <taxon>Dioszegia</taxon>
    </lineage>
</organism>
<feature type="transmembrane region" description="Helical" evidence="6">
    <location>
        <begin position="708"/>
        <end position="727"/>
    </location>
</feature>
<dbReference type="AlphaFoldDB" id="A0AA38H3M1"/>
<keyword evidence="2 6" id="KW-0812">Transmembrane</keyword>
<evidence type="ECO:0000256" key="5">
    <source>
        <dbReference type="SAM" id="MobiDB-lite"/>
    </source>
</evidence>
<keyword evidence="3 6" id="KW-1133">Transmembrane helix</keyword>
<dbReference type="InterPro" id="IPR023244">
    <property type="entry name" value="Brefeldin_A-sensitivity_4"/>
</dbReference>
<feature type="domain" description="Integral membrane bound transporter" evidence="7">
    <location>
        <begin position="632"/>
        <end position="754"/>
    </location>
</feature>
<dbReference type="PANTHER" id="PTHR47804">
    <property type="entry name" value="60S RIBOSOMAL PROTEIN L19"/>
    <property type="match status" value="1"/>
</dbReference>
<dbReference type="GeneID" id="77729217"/>
<evidence type="ECO:0000256" key="4">
    <source>
        <dbReference type="ARBA" id="ARBA00023136"/>
    </source>
</evidence>
<feature type="compositionally biased region" description="Polar residues" evidence="5">
    <location>
        <begin position="930"/>
        <end position="946"/>
    </location>
</feature>
<feature type="compositionally biased region" description="Polar residues" evidence="5">
    <location>
        <begin position="301"/>
        <end position="320"/>
    </location>
</feature>
<evidence type="ECO:0000256" key="2">
    <source>
        <dbReference type="ARBA" id="ARBA00022692"/>
    </source>
</evidence>
<evidence type="ECO:0000313" key="9">
    <source>
        <dbReference type="Proteomes" id="UP001164286"/>
    </source>
</evidence>
<keyword evidence="9" id="KW-1185">Reference proteome</keyword>
<feature type="transmembrane region" description="Helical" evidence="6">
    <location>
        <begin position="733"/>
        <end position="759"/>
    </location>
</feature>
<feature type="transmembrane region" description="Helical" evidence="6">
    <location>
        <begin position="61"/>
        <end position="85"/>
    </location>
</feature>
<gene>
    <name evidence="8" type="ORF">MKK02DRAFT_38251</name>
</gene>
<feature type="transmembrane region" description="Helical" evidence="6">
    <location>
        <begin position="97"/>
        <end position="116"/>
    </location>
</feature>
<protein>
    <recommendedName>
        <fullName evidence="7">Integral membrane bound transporter domain-containing protein</fullName>
    </recommendedName>
</protein>
<evidence type="ECO:0000259" key="7">
    <source>
        <dbReference type="Pfam" id="PF13515"/>
    </source>
</evidence>
<dbReference type="InterPro" id="IPR052430">
    <property type="entry name" value="IVT-Associated"/>
</dbReference>
<evidence type="ECO:0000313" key="8">
    <source>
        <dbReference type="EMBL" id="KAI9633593.1"/>
    </source>
</evidence>
<dbReference type="Proteomes" id="UP001164286">
    <property type="component" value="Unassembled WGS sequence"/>
</dbReference>
<name>A0AA38H3M1_9TREE</name>
<proteinExistence type="predicted"/>
<evidence type="ECO:0000256" key="1">
    <source>
        <dbReference type="ARBA" id="ARBA00004141"/>
    </source>
</evidence>
<dbReference type="InterPro" id="IPR049453">
    <property type="entry name" value="Memb_transporter_dom"/>
</dbReference>
<comment type="caution">
    <text evidence="8">The sequence shown here is derived from an EMBL/GenBank/DDBJ whole genome shotgun (WGS) entry which is preliminary data.</text>
</comment>
<reference evidence="8" key="1">
    <citation type="journal article" date="2022" name="G3 (Bethesda)">
        <title>High quality genome of the basidiomycete yeast Dioszegia hungarica PDD-24b-2 isolated from cloud water.</title>
        <authorList>
            <person name="Jarrige D."/>
            <person name="Haridas S."/>
            <person name="Bleykasten-Grosshans C."/>
            <person name="Joly M."/>
            <person name="Nadalig T."/>
            <person name="Sancelme M."/>
            <person name="Vuilleumier S."/>
            <person name="Grigoriev I.V."/>
            <person name="Amato P."/>
            <person name="Bringel F."/>
        </authorList>
    </citation>
    <scope>NUCLEOTIDE SEQUENCE</scope>
    <source>
        <strain evidence="8">PDD-24b-2</strain>
    </source>
</reference>
<dbReference type="RefSeq" id="XP_052943370.1">
    <property type="nucleotide sequence ID" value="XM_053090012.1"/>
</dbReference>
<feature type="region of interest" description="Disordered" evidence="5">
    <location>
        <begin position="301"/>
        <end position="321"/>
    </location>
</feature>
<sequence length="1004" mass="110415">MCREKIRRLLPPVISSFLCFVFVVVKPLSNLGGRYAFLCYTSLLLFCFPGGTIGGQLEATLLGILFAASGLAWAIVTLAIAAYCGRTYGADGPEARTVLGLGLAILAFISGFIRSYTPRLTLASRIGLFFPVFLFTSEQAITRVTSRMFLEQFYTALFAAAFGLVPILLLGHRSSGPALGEAIIGTVTSVYDLLPIALAAFRDGEENASTPPGWDNSDLPDRHSTRSRHDVLAKTLKSHTGQISPLLKSYSNEIIHARLPSTQLRPIIAALKAVSRNPLLGSSSQTPGERVQAALLRARQHSFSRPTSSMDRQSRGSSTPLHIDGQFAVELDKRSGAAPFSLQSDTSVPKPDPRLVDRSTELSGWICAVLTLTGDRIAGVWCWTNPLSAVTSPDPSAPVHLNRSIGAFEIDLEVALDSGEGISTTLGDSRIGTTNRTHGESESFRLAFHMVTLLDLGRDVLKLHDVVARVTEAAPVQKRWYVPYLHRWIRSRADAQPVDVLDHSDIAVEQTAPVAAGEACAPGPTEGLDFVQAALRREHHAQLESKGRLQTLRLLWRSLWDCHTILLGKFPQSSIMRRTLMLLVRITVSRFLHSSRHSRHSRFAFKLSLGISLLALPAFLPPGTPGRIYFRDFRGSWILASYLSVLEVHTGAIFRVGCFRIVGTFVGALAAYIFVLIARDNPYALVTLATAFSIPVSYIILFTTFQGAGTVAGITLPPLLFLNYLGLSPGRDAFFLAWTRFVDIAIGIVAAVLVGCVVWPNHARVRYFSAVYTTIERLTAYHLQLSRDNLRSTLLYQPDQKIYATLDRSARRDIAWARTLVAVQRNELSLLPRPIRLYGEVLDAAEKTLNILVEIRLLRFSVPRKEVVLDVLPLRRQFVSAVLNNLWACGQAFKSRSPLPQFLPSPRVALDELTQAVDVPLTEGRRRTTSTRQAGPSRSRSPSQSDLGKGGNGSKQELSMLYAMAEYEALGELCDLIDELVAAARILFGTQTFLDTAMEQPYID</sequence>
<dbReference type="GO" id="GO:0016020">
    <property type="term" value="C:membrane"/>
    <property type="evidence" value="ECO:0007669"/>
    <property type="project" value="UniProtKB-SubCell"/>
</dbReference>
<comment type="subcellular location">
    <subcellularLocation>
        <location evidence="1">Membrane</location>
        <topology evidence="1">Multi-pass membrane protein</topology>
    </subcellularLocation>
</comment>
<feature type="transmembrane region" description="Helical" evidence="6">
    <location>
        <begin position="153"/>
        <end position="170"/>
    </location>
</feature>
<accession>A0AA38H3M1</accession>
<dbReference type="PRINTS" id="PR02047">
    <property type="entry name" value="BREFELDNASP4"/>
</dbReference>